<evidence type="ECO:0000313" key="2">
    <source>
        <dbReference type="EMBL" id="OIR11555.1"/>
    </source>
</evidence>
<keyword evidence="2" id="KW-0378">Hydrolase</keyword>
<comment type="caution">
    <text evidence="2">The sequence shown here is derived from an EMBL/GenBank/DDBJ whole genome shotgun (WGS) entry which is preliminary data.</text>
</comment>
<protein>
    <submittedName>
        <fullName evidence="2">Cyclic di-GMP phosphodiesterase response regulator RpfG</fullName>
        <ecNumber evidence="2">3.1.4.52</ecNumber>
    </submittedName>
</protein>
<accession>A0A1J5SU98</accession>
<feature type="domain" description="HD-GYP" evidence="1">
    <location>
        <begin position="111"/>
        <end position="311"/>
    </location>
</feature>
<proteinExistence type="predicted"/>
<dbReference type="InterPro" id="IPR003607">
    <property type="entry name" value="HD/PDEase_dom"/>
</dbReference>
<sequence length="429" mass="47755">MNESTSLAESQLSDPHYLRSVTQMGDARPVIASRDIHAASGMKLIGAGMKVDSSLYERLLQHKLVPPLDESLSTEDMVTRASLAESAERLMQEDRRLGMIQGSQLDGMTLPLVLRQVPLNPAIAFKLTVMRETNANLFQRSLYVALVSAYIGMQLQMNRSQLVDLATGALLHDIGMLHVDPRLLERDYRMTESERRHLYVHTVTGGIILKAYPEYRQKVVDAVLQHHERLDGSGYPRGLKAGEFGQYGRIIGIAEVVASRSATGDAGGGFKLETMLKLNQRRYGADLVPFLKVFYREETEVPFCSEIDKQLAQEKIAQIAAVFAAWEKARSGFDGTNLACVFASERMTNLKMEIVDAGLNLDLNGADLIGLEEDARACFDARLLLDETLWQLHSILQEIKRRCPSVATEDPAPALNPLSVWVREVEAML</sequence>
<dbReference type="Pfam" id="PF13487">
    <property type="entry name" value="HD_5"/>
    <property type="match status" value="1"/>
</dbReference>
<dbReference type="PROSITE" id="PS51832">
    <property type="entry name" value="HD_GYP"/>
    <property type="match status" value="1"/>
</dbReference>
<dbReference type="InterPro" id="IPR037522">
    <property type="entry name" value="HD_GYP_dom"/>
</dbReference>
<dbReference type="PANTHER" id="PTHR43155:SF2">
    <property type="entry name" value="CYCLIC DI-GMP PHOSPHODIESTERASE PA4108"/>
    <property type="match status" value="1"/>
</dbReference>
<organism evidence="2">
    <name type="scientific">mine drainage metagenome</name>
    <dbReference type="NCBI Taxonomy" id="410659"/>
    <lineage>
        <taxon>unclassified sequences</taxon>
        <taxon>metagenomes</taxon>
        <taxon>ecological metagenomes</taxon>
    </lineage>
</organism>
<dbReference type="PANTHER" id="PTHR43155">
    <property type="entry name" value="CYCLIC DI-GMP PHOSPHODIESTERASE PA4108-RELATED"/>
    <property type="match status" value="1"/>
</dbReference>
<evidence type="ECO:0000259" key="1">
    <source>
        <dbReference type="PROSITE" id="PS51832"/>
    </source>
</evidence>
<dbReference type="AlphaFoldDB" id="A0A1J5SU98"/>
<gene>
    <name evidence="2" type="primary">rpfG_26</name>
    <name evidence="2" type="ORF">GALL_70500</name>
</gene>
<dbReference type="SUPFAM" id="SSF109604">
    <property type="entry name" value="HD-domain/PDEase-like"/>
    <property type="match status" value="1"/>
</dbReference>
<dbReference type="EC" id="3.1.4.52" evidence="2"/>
<dbReference type="GO" id="GO:0071111">
    <property type="term" value="F:cyclic-guanylate-specific phosphodiesterase activity"/>
    <property type="evidence" value="ECO:0007669"/>
    <property type="project" value="UniProtKB-EC"/>
</dbReference>
<reference evidence="2" key="1">
    <citation type="submission" date="2016-10" db="EMBL/GenBank/DDBJ databases">
        <title>Sequence of Gallionella enrichment culture.</title>
        <authorList>
            <person name="Poehlein A."/>
            <person name="Muehling M."/>
            <person name="Daniel R."/>
        </authorList>
    </citation>
    <scope>NUCLEOTIDE SEQUENCE</scope>
</reference>
<name>A0A1J5SU98_9ZZZZ</name>
<dbReference type="EMBL" id="MLJW01000020">
    <property type="protein sequence ID" value="OIR11555.1"/>
    <property type="molecule type" value="Genomic_DNA"/>
</dbReference>
<dbReference type="CDD" id="cd00077">
    <property type="entry name" value="HDc"/>
    <property type="match status" value="1"/>
</dbReference>
<dbReference type="Gene3D" id="1.10.3210.10">
    <property type="entry name" value="Hypothetical protein af1432"/>
    <property type="match status" value="1"/>
</dbReference>